<evidence type="ECO:0000256" key="7">
    <source>
        <dbReference type="ARBA" id="ARBA00023015"/>
    </source>
</evidence>
<dbReference type="FunFam" id="3.30.160.60:FF:000022">
    <property type="entry name" value="zinc finger protein 383 isoform X1"/>
    <property type="match status" value="1"/>
</dbReference>
<dbReference type="Gene3D" id="6.10.140.370">
    <property type="match status" value="1"/>
</dbReference>
<feature type="domain" description="C2H2-type" evidence="13">
    <location>
        <begin position="541"/>
        <end position="568"/>
    </location>
</feature>
<protein>
    <recommendedName>
        <fullName evidence="13">C2H2-type domain-containing protein</fullName>
    </recommendedName>
</protein>
<organism evidence="14 15">
    <name type="scientific">Cyberlindnera jadinii (strain ATCC 18201 / CBS 1600 / BCRC 20928 / JCM 3617 / NBRC 0987 / NRRL Y-1542)</name>
    <name type="common">Torula yeast</name>
    <name type="synonym">Candida utilis</name>
    <dbReference type="NCBI Taxonomy" id="983966"/>
    <lineage>
        <taxon>Eukaryota</taxon>
        <taxon>Fungi</taxon>
        <taxon>Dikarya</taxon>
        <taxon>Ascomycota</taxon>
        <taxon>Saccharomycotina</taxon>
        <taxon>Saccharomycetes</taxon>
        <taxon>Phaffomycetales</taxon>
        <taxon>Phaffomycetaceae</taxon>
        <taxon>Cyberlindnera</taxon>
    </lineage>
</organism>
<dbReference type="OMA" id="CQHFEFL"/>
<dbReference type="AlphaFoldDB" id="A0A1E4S5R8"/>
<comment type="subcellular location">
    <subcellularLocation>
        <location evidence="1">Nucleus</location>
    </subcellularLocation>
</comment>
<dbReference type="InterPro" id="IPR036236">
    <property type="entry name" value="Znf_C2H2_sf"/>
</dbReference>
<dbReference type="SUPFAM" id="SSF57667">
    <property type="entry name" value="beta-beta-alpha zinc fingers"/>
    <property type="match status" value="2"/>
</dbReference>
<dbReference type="PANTHER" id="PTHR19818:SF139">
    <property type="entry name" value="PAIR-RULE PROTEIN ODD-PAIRED"/>
    <property type="match status" value="1"/>
</dbReference>
<keyword evidence="3" id="KW-0479">Metal-binding</keyword>
<accession>A0A1E4S5R8</accession>
<dbReference type="InterPro" id="IPR013087">
    <property type="entry name" value="Znf_C2H2_type"/>
</dbReference>
<evidence type="ECO:0000256" key="8">
    <source>
        <dbReference type="ARBA" id="ARBA00023125"/>
    </source>
</evidence>
<evidence type="ECO:0000256" key="3">
    <source>
        <dbReference type="ARBA" id="ARBA00022723"/>
    </source>
</evidence>
<dbReference type="PANTHER" id="PTHR19818">
    <property type="entry name" value="ZINC FINGER PROTEIN ZIC AND GLI"/>
    <property type="match status" value="1"/>
</dbReference>
<dbReference type="GO" id="GO:0000981">
    <property type="term" value="F:DNA-binding transcription factor activity, RNA polymerase II-specific"/>
    <property type="evidence" value="ECO:0007669"/>
    <property type="project" value="UniProtKB-ARBA"/>
</dbReference>
<dbReference type="RefSeq" id="XP_020071898.1">
    <property type="nucleotide sequence ID" value="XM_020214569.1"/>
</dbReference>
<dbReference type="GO" id="GO:0000978">
    <property type="term" value="F:RNA polymerase II cis-regulatory region sequence-specific DNA binding"/>
    <property type="evidence" value="ECO:0007669"/>
    <property type="project" value="TreeGrafter"/>
</dbReference>
<dbReference type="PROSITE" id="PS50157">
    <property type="entry name" value="ZINC_FINGER_C2H2_2"/>
    <property type="match status" value="5"/>
</dbReference>
<evidence type="ECO:0000259" key="13">
    <source>
        <dbReference type="PROSITE" id="PS50157"/>
    </source>
</evidence>
<keyword evidence="8" id="KW-0238">DNA-binding</keyword>
<keyword evidence="9" id="KW-0804">Transcription</keyword>
<keyword evidence="5 11" id="KW-0863">Zinc-finger</keyword>
<dbReference type="SMART" id="SM00355">
    <property type="entry name" value="ZnF_C2H2"/>
    <property type="match status" value="8"/>
</dbReference>
<dbReference type="Gene3D" id="3.30.160.60">
    <property type="entry name" value="Classic Zinc Finger"/>
    <property type="match status" value="4"/>
</dbReference>
<evidence type="ECO:0000313" key="15">
    <source>
        <dbReference type="Proteomes" id="UP000094389"/>
    </source>
</evidence>
<dbReference type="GO" id="GO:0008270">
    <property type="term" value="F:zinc ion binding"/>
    <property type="evidence" value="ECO:0007669"/>
    <property type="project" value="UniProtKB-KW"/>
</dbReference>
<dbReference type="InterPro" id="IPR050329">
    <property type="entry name" value="GLI_C2H2-zinc-finger"/>
</dbReference>
<evidence type="ECO:0000256" key="9">
    <source>
        <dbReference type="ARBA" id="ARBA00023163"/>
    </source>
</evidence>
<dbReference type="InterPro" id="IPR040792">
    <property type="entry name" value="Zap1_Znf2"/>
</dbReference>
<dbReference type="Pfam" id="PF18217">
    <property type="entry name" value="Zap1_zf2"/>
    <property type="match status" value="1"/>
</dbReference>
<feature type="domain" description="C2H2-type" evidence="13">
    <location>
        <begin position="597"/>
        <end position="626"/>
    </location>
</feature>
<dbReference type="EMBL" id="KV453927">
    <property type="protein sequence ID" value="ODV74859.1"/>
    <property type="molecule type" value="Genomic_DNA"/>
</dbReference>
<dbReference type="Proteomes" id="UP000094389">
    <property type="component" value="Unassembled WGS sequence"/>
</dbReference>
<comment type="similarity">
    <text evidence="2">Belongs to the krueppel C2H2-type zinc-finger protein family.</text>
</comment>
<keyword evidence="7" id="KW-0805">Transcription regulation</keyword>
<feature type="region of interest" description="Disordered" evidence="12">
    <location>
        <begin position="437"/>
        <end position="460"/>
    </location>
</feature>
<feature type="region of interest" description="Disordered" evidence="12">
    <location>
        <begin position="19"/>
        <end position="38"/>
    </location>
</feature>
<feature type="domain" description="C2H2-type" evidence="13">
    <location>
        <begin position="569"/>
        <end position="596"/>
    </location>
</feature>
<keyword evidence="4" id="KW-0677">Repeat</keyword>
<gene>
    <name evidence="14" type="ORF">CYBJADRAFT_166646</name>
</gene>
<sequence>MASQLRQLENGIMKYTMEDDSPRVSDYTNEEYSSSVSGASITPQIRDVQDLDVHDEILPIEQQAGLVHGHIHNYENFTYIHGHIHTNENASCNALESCVCDEDVKRRPSRRSSLHKHTNDLHSENFSECQHFEFLNCHDNTPLLPVNLDDDSITCNMHENCKPKIVEVCCDTLHNEDSSGPFPLNSGHVLPTEDVHLHEGTTDHTFDFERALLDCGLGDCIDIKCDLDTCDTNDLHCKYCDVVEELPSIKQEFDIEPTPNNQLSNLKRQRNESFSNEYIHMHSHVHHQHLEGFQHHLHHKQHHQHPENHHHHLFQLHEHQQKKIKTDDGSELINFEWNFKNQETKCEWENCSTMLNNSLQLQNHIMEDHILSEYPDLNATPAHDHSFECEWKNCDYSGVDIFSLVNHVNLKHGLQGLPDTLKFDLRKQDGSLQQLPTPSEALEKTTTRARRGRRIQQQQEEEPEQTVCKWLVEDEHGNQHDCNKQCRTAGELTDHLIVDHIGSGKSEYTCLWKGCDRNHRNFNQRQKIIRHLHVHTRYKPFKCEECGHSFAIESMLEQHMRTHSGEKPYACKQCGKHFATSSSLSIHMRTHTGEKPLMCKYPGCGKRFSESSNLTKHIKTHEKTYKCECCSKSFTKEKQLENHMAKYHT</sequence>
<dbReference type="FunFam" id="3.30.160.60:FF:000125">
    <property type="entry name" value="Putative zinc finger protein 143"/>
    <property type="match status" value="1"/>
</dbReference>
<evidence type="ECO:0000256" key="4">
    <source>
        <dbReference type="ARBA" id="ARBA00022737"/>
    </source>
</evidence>
<dbReference type="GeneID" id="30988965"/>
<dbReference type="PROSITE" id="PS00028">
    <property type="entry name" value="ZINC_FINGER_C2H2_1"/>
    <property type="match status" value="3"/>
</dbReference>
<evidence type="ECO:0000256" key="1">
    <source>
        <dbReference type="ARBA" id="ARBA00004123"/>
    </source>
</evidence>
<evidence type="ECO:0000256" key="2">
    <source>
        <dbReference type="ARBA" id="ARBA00006991"/>
    </source>
</evidence>
<dbReference type="FunFam" id="3.30.160.60:FF:001370">
    <property type="entry name" value="Zinc finger protein"/>
    <property type="match status" value="1"/>
</dbReference>
<feature type="domain" description="C2H2-type" evidence="13">
    <location>
        <begin position="625"/>
        <end position="649"/>
    </location>
</feature>
<feature type="compositionally biased region" description="Polar residues" evidence="12">
    <location>
        <begin position="26"/>
        <end position="38"/>
    </location>
</feature>
<keyword evidence="10" id="KW-0539">Nucleus</keyword>
<evidence type="ECO:0000256" key="10">
    <source>
        <dbReference type="ARBA" id="ARBA00023242"/>
    </source>
</evidence>
<proteinExistence type="inferred from homology"/>
<dbReference type="OrthoDB" id="3437960at2759"/>
<keyword evidence="15" id="KW-1185">Reference proteome</keyword>
<evidence type="ECO:0000256" key="12">
    <source>
        <dbReference type="SAM" id="MobiDB-lite"/>
    </source>
</evidence>
<reference evidence="14 15" key="1">
    <citation type="journal article" date="2016" name="Proc. Natl. Acad. Sci. U.S.A.">
        <title>Comparative genomics of biotechnologically important yeasts.</title>
        <authorList>
            <person name="Riley R."/>
            <person name="Haridas S."/>
            <person name="Wolfe K.H."/>
            <person name="Lopes M.R."/>
            <person name="Hittinger C.T."/>
            <person name="Goeker M."/>
            <person name="Salamov A.A."/>
            <person name="Wisecaver J.H."/>
            <person name="Long T.M."/>
            <person name="Calvey C.H."/>
            <person name="Aerts A.L."/>
            <person name="Barry K.W."/>
            <person name="Choi C."/>
            <person name="Clum A."/>
            <person name="Coughlan A.Y."/>
            <person name="Deshpande S."/>
            <person name="Douglass A.P."/>
            <person name="Hanson S.J."/>
            <person name="Klenk H.-P."/>
            <person name="LaButti K.M."/>
            <person name="Lapidus A."/>
            <person name="Lindquist E.A."/>
            <person name="Lipzen A.M."/>
            <person name="Meier-Kolthoff J.P."/>
            <person name="Ohm R.A."/>
            <person name="Otillar R.P."/>
            <person name="Pangilinan J.L."/>
            <person name="Peng Y."/>
            <person name="Rokas A."/>
            <person name="Rosa C.A."/>
            <person name="Scheuner C."/>
            <person name="Sibirny A.A."/>
            <person name="Slot J.C."/>
            <person name="Stielow J.B."/>
            <person name="Sun H."/>
            <person name="Kurtzman C.P."/>
            <person name="Blackwell M."/>
            <person name="Grigoriev I.V."/>
            <person name="Jeffries T.W."/>
        </authorList>
    </citation>
    <scope>NUCLEOTIDE SEQUENCE [LARGE SCALE GENOMIC DNA]</scope>
    <source>
        <strain evidence="15">ATCC 18201 / CBS 1600 / BCRC 20928 / JCM 3617 / NBRC 0987 / NRRL Y-1542</strain>
    </source>
</reference>
<feature type="domain" description="C2H2-type" evidence="13">
    <location>
        <begin position="513"/>
        <end position="540"/>
    </location>
</feature>
<keyword evidence="6" id="KW-0862">Zinc</keyword>
<evidence type="ECO:0000256" key="6">
    <source>
        <dbReference type="ARBA" id="ARBA00022833"/>
    </source>
</evidence>
<dbReference type="GO" id="GO:0045944">
    <property type="term" value="P:positive regulation of transcription by RNA polymerase II"/>
    <property type="evidence" value="ECO:0007669"/>
    <property type="project" value="UniProtKB-ARBA"/>
</dbReference>
<dbReference type="Pfam" id="PF00096">
    <property type="entry name" value="zf-C2H2"/>
    <property type="match status" value="3"/>
</dbReference>
<dbReference type="GO" id="GO:0005634">
    <property type="term" value="C:nucleus"/>
    <property type="evidence" value="ECO:0007669"/>
    <property type="project" value="UniProtKB-SubCell"/>
</dbReference>
<name>A0A1E4S5R8_CYBJN</name>
<evidence type="ECO:0000313" key="14">
    <source>
        <dbReference type="EMBL" id="ODV74859.1"/>
    </source>
</evidence>
<evidence type="ECO:0000256" key="5">
    <source>
        <dbReference type="ARBA" id="ARBA00022771"/>
    </source>
</evidence>
<evidence type="ECO:0000256" key="11">
    <source>
        <dbReference type="PROSITE-ProRule" id="PRU00042"/>
    </source>
</evidence>
<dbReference type="STRING" id="983966.A0A1E4S5R8"/>